<dbReference type="RefSeq" id="WP_301591532.1">
    <property type="nucleotide sequence ID" value="NZ_JAPFQI010000015.1"/>
</dbReference>
<keyword evidence="2" id="KW-0732">Signal</keyword>
<evidence type="ECO:0000256" key="1">
    <source>
        <dbReference type="SAM" id="Phobius"/>
    </source>
</evidence>
<proteinExistence type="predicted"/>
<protein>
    <submittedName>
        <fullName evidence="3">PEP-CTERM sorting domain-containing protein</fullName>
    </submittedName>
</protein>
<accession>A0ABT3NYV9</accession>
<name>A0ABT3NYV9_9PROT</name>
<reference evidence="3 4" key="1">
    <citation type="submission" date="2022-10" db="EMBL/GenBank/DDBJ databases">
        <title>Roseococcus glaciei nov., sp. nov., isolated from glacier.</title>
        <authorList>
            <person name="Liu Q."/>
            <person name="Xin Y.-H."/>
        </authorList>
    </citation>
    <scope>NUCLEOTIDE SEQUENCE [LARGE SCALE GENOMIC DNA]</scope>
    <source>
        <strain evidence="3 4">MDT2-1-1</strain>
    </source>
</reference>
<keyword evidence="1" id="KW-0472">Membrane</keyword>
<feature type="signal peptide" evidence="2">
    <location>
        <begin position="1"/>
        <end position="23"/>
    </location>
</feature>
<sequence>MNVLKSLACTALLACSVALPAQASLIPLGPSPISGAGIGNVGTILTVQNTGTETGAVRWNGMTNVITGDAKTGASQTQTLSLSSLGLTSAEDLRIVLNINEPQNASGESITLENLVLSIFSGAGTELFNSGAFTPVTFAESFPGIGNAGFAFGLDATQAALAQPFLGDGNNRLGLSATLSGAAGGPETFFAFSMVTPGIPVPAPAGLALLGAGLLGLGFVRRKAA</sequence>
<evidence type="ECO:0000256" key="2">
    <source>
        <dbReference type="SAM" id="SignalP"/>
    </source>
</evidence>
<dbReference type="Proteomes" id="UP001526430">
    <property type="component" value="Unassembled WGS sequence"/>
</dbReference>
<evidence type="ECO:0000313" key="4">
    <source>
        <dbReference type="Proteomes" id="UP001526430"/>
    </source>
</evidence>
<comment type="caution">
    <text evidence="3">The sequence shown here is derived from an EMBL/GenBank/DDBJ whole genome shotgun (WGS) entry which is preliminary data.</text>
</comment>
<feature type="transmembrane region" description="Helical" evidence="1">
    <location>
        <begin position="201"/>
        <end position="220"/>
    </location>
</feature>
<keyword evidence="4" id="KW-1185">Reference proteome</keyword>
<gene>
    <name evidence="3" type="ORF">OF850_17085</name>
</gene>
<dbReference type="InterPro" id="IPR013424">
    <property type="entry name" value="Ice-binding_C"/>
</dbReference>
<dbReference type="NCBIfam" id="TIGR02595">
    <property type="entry name" value="PEP_CTERM"/>
    <property type="match status" value="1"/>
</dbReference>
<keyword evidence="1" id="KW-0812">Transmembrane</keyword>
<keyword evidence="1" id="KW-1133">Transmembrane helix</keyword>
<organism evidence="3 4">
    <name type="scientific">Sabulicella glaciei</name>
    <dbReference type="NCBI Taxonomy" id="2984948"/>
    <lineage>
        <taxon>Bacteria</taxon>
        <taxon>Pseudomonadati</taxon>
        <taxon>Pseudomonadota</taxon>
        <taxon>Alphaproteobacteria</taxon>
        <taxon>Acetobacterales</taxon>
        <taxon>Acetobacteraceae</taxon>
        <taxon>Sabulicella</taxon>
    </lineage>
</organism>
<feature type="chain" id="PRO_5045288370" evidence="2">
    <location>
        <begin position="24"/>
        <end position="225"/>
    </location>
</feature>
<evidence type="ECO:0000313" key="3">
    <source>
        <dbReference type="EMBL" id="MCW8087348.1"/>
    </source>
</evidence>
<dbReference type="EMBL" id="JAPFQI010000015">
    <property type="protein sequence ID" value="MCW8087348.1"/>
    <property type="molecule type" value="Genomic_DNA"/>
</dbReference>